<evidence type="ECO:0000313" key="2">
    <source>
        <dbReference type="Proteomes" id="UP000800200"/>
    </source>
</evidence>
<keyword evidence="2" id="KW-1185">Reference proteome</keyword>
<gene>
    <name evidence="1" type="ORF">K469DRAFT_283666</name>
</gene>
<protein>
    <submittedName>
        <fullName evidence="1">Uncharacterized protein</fullName>
    </submittedName>
</protein>
<sequence length="324" mass="37916">MMSASPLALWDGQDYLCNHLGSPVWETIQVQTDRGLLSVNYYMLKELLPKVAQYVSYFDGDLDTRAITHHICESIHTGISHQHILATVDKVFHLINRNDNAVESFKIELSQSFESLMEKDLVYTPQYMGLLKCRRAFRSISALARLAESQQLASALVIFFVNHIDYIMRYERTKFLVHWGLAILELQTLIGWKDVHNCLLQLTFKREKIIHAFHTSRSRDPRLMAVIDLLNQLADSRYDLDDFDYDGRGRSLMRNPHQYLMVREDFRPRRILDRIPRSLPAPIMDVGMPVDPAVEQIYENQVELNDRVARLEDTERMRNEMLIY</sequence>
<reference evidence="1" key="1">
    <citation type="journal article" date="2020" name="Stud. Mycol.">
        <title>101 Dothideomycetes genomes: a test case for predicting lifestyles and emergence of pathogens.</title>
        <authorList>
            <person name="Haridas S."/>
            <person name="Albert R."/>
            <person name="Binder M."/>
            <person name="Bloem J."/>
            <person name="Labutti K."/>
            <person name="Salamov A."/>
            <person name="Andreopoulos B."/>
            <person name="Baker S."/>
            <person name="Barry K."/>
            <person name="Bills G."/>
            <person name="Bluhm B."/>
            <person name="Cannon C."/>
            <person name="Castanera R."/>
            <person name="Culley D."/>
            <person name="Daum C."/>
            <person name="Ezra D."/>
            <person name="Gonzalez J."/>
            <person name="Henrissat B."/>
            <person name="Kuo A."/>
            <person name="Liang C."/>
            <person name="Lipzen A."/>
            <person name="Lutzoni F."/>
            <person name="Magnuson J."/>
            <person name="Mondo S."/>
            <person name="Nolan M."/>
            <person name="Ohm R."/>
            <person name="Pangilinan J."/>
            <person name="Park H.-J."/>
            <person name="Ramirez L."/>
            <person name="Alfaro M."/>
            <person name="Sun H."/>
            <person name="Tritt A."/>
            <person name="Yoshinaga Y."/>
            <person name="Zwiers L.-H."/>
            <person name="Turgeon B."/>
            <person name="Goodwin S."/>
            <person name="Spatafora J."/>
            <person name="Crous P."/>
            <person name="Grigoriev I."/>
        </authorList>
    </citation>
    <scope>NUCLEOTIDE SEQUENCE</scope>
    <source>
        <strain evidence="1">CBS 207.26</strain>
    </source>
</reference>
<dbReference type="Proteomes" id="UP000800200">
    <property type="component" value="Unassembled WGS sequence"/>
</dbReference>
<proteinExistence type="predicted"/>
<accession>A0A6A6EQL8</accession>
<organism evidence="1 2">
    <name type="scientific">Zopfia rhizophila CBS 207.26</name>
    <dbReference type="NCBI Taxonomy" id="1314779"/>
    <lineage>
        <taxon>Eukaryota</taxon>
        <taxon>Fungi</taxon>
        <taxon>Dikarya</taxon>
        <taxon>Ascomycota</taxon>
        <taxon>Pezizomycotina</taxon>
        <taxon>Dothideomycetes</taxon>
        <taxon>Dothideomycetes incertae sedis</taxon>
        <taxon>Zopfiaceae</taxon>
        <taxon>Zopfia</taxon>
    </lineage>
</organism>
<name>A0A6A6EQL8_9PEZI</name>
<evidence type="ECO:0000313" key="1">
    <source>
        <dbReference type="EMBL" id="KAF2193079.1"/>
    </source>
</evidence>
<dbReference type="AlphaFoldDB" id="A0A6A6EQL8"/>
<dbReference type="EMBL" id="ML994614">
    <property type="protein sequence ID" value="KAF2193079.1"/>
    <property type="molecule type" value="Genomic_DNA"/>
</dbReference>